<evidence type="ECO:0000313" key="2">
    <source>
        <dbReference type="EMBL" id="CAE0785020.1"/>
    </source>
</evidence>
<dbReference type="AlphaFoldDB" id="A0A7S4C2M2"/>
<name>A0A7S4C2M2_CHRCT</name>
<feature type="signal peptide" evidence="1">
    <location>
        <begin position="1"/>
        <end position="43"/>
    </location>
</feature>
<organism evidence="2">
    <name type="scientific">Chrysotila carterae</name>
    <name type="common">Marine alga</name>
    <name type="synonym">Syracosphaera carterae</name>
    <dbReference type="NCBI Taxonomy" id="13221"/>
    <lineage>
        <taxon>Eukaryota</taxon>
        <taxon>Haptista</taxon>
        <taxon>Haptophyta</taxon>
        <taxon>Prymnesiophyceae</taxon>
        <taxon>Isochrysidales</taxon>
        <taxon>Isochrysidaceae</taxon>
        <taxon>Chrysotila</taxon>
    </lineage>
</organism>
<proteinExistence type="predicted"/>
<reference evidence="2" key="1">
    <citation type="submission" date="2021-01" db="EMBL/GenBank/DDBJ databases">
        <authorList>
            <person name="Corre E."/>
            <person name="Pelletier E."/>
            <person name="Niang G."/>
            <person name="Scheremetjew M."/>
            <person name="Finn R."/>
            <person name="Kale V."/>
            <person name="Holt S."/>
            <person name="Cochrane G."/>
            <person name="Meng A."/>
            <person name="Brown T."/>
            <person name="Cohen L."/>
        </authorList>
    </citation>
    <scope>NUCLEOTIDE SEQUENCE</scope>
    <source>
        <strain evidence="2">CCMP645</strain>
    </source>
</reference>
<evidence type="ECO:0000256" key="1">
    <source>
        <dbReference type="SAM" id="SignalP"/>
    </source>
</evidence>
<keyword evidence="1" id="KW-0732">Signal</keyword>
<dbReference type="EMBL" id="HBIZ01060498">
    <property type="protein sequence ID" value="CAE0785020.1"/>
    <property type="molecule type" value="Transcribed_RNA"/>
</dbReference>
<sequence>MGRVQTQPNAAKRTLSHHARMICIEGCTLLVLCLGTCIHLCNAQDAEPFETVQHTVQQRMDSWSSTFRSLEQVRSSPPTLDLSRPPGVELREVFDAMPAAHRKAKLYQDWATYEASLPVISISLNGKPVPQKLHMLQLDPSDEKEVLKMSEQLLRISPPSNDDRYGAPVKLFKKPKSSIVLPAFLAGRNFSPIVYKTKNLIESGFTHYLHVACHDNGERTFQFDKPFLLSEAFVDPPWRIVDYATSFIFQCIKTLLDDPDNLPRYVVKHKAVPRDASKSRDELRALINTRLGEDSRVLIHIDGLSKVSRRDKFLGAAYMLPTMVSNVAVVATDSRELDFAWVENYP</sequence>
<protein>
    <submittedName>
        <fullName evidence="2">Uncharacterized protein</fullName>
    </submittedName>
</protein>
<accession>A0A7S4C2M2</accession>
<feature type="chain" id="PRO_5030943683" evidence="1">
    <location>
        <begin position="44"/>
        <end position="346"/>
    </location>
</feature>
<gene>
    <name evidence="2" type="ORF">PCAR00345_LOCUS37728</name>
</gene>